<dbReference type="EMBL" id="LGUG01000004">
    <property type="protein sequence ID" value="KON97287.1"/>
    <property type="molecule type" value="Genomic_DNA"/>
</dbReference>
<dbReference type="InterPro" id="IPR018060">
    <property type="entry name" value="HTH_AraC"/>
</dbReference>
<dbReference type="Gene3D" id="2.60.120.260">
    <property type="entry name" value="Galactose-binding domain-like"/>
    <property type="match status" value="1"/>
</dbReference>
<dbReference type="PATRIC" id="fig|47500.8.peg.5920"/>
<organism evidence="5 7">
    <name type="scientific">Aneurinibacillus migulanus</name>
    <name type="common">Bacillus migulanus</name>
    <dbReference type="NCBI Taxonomy" id="47500"/>
    <lineage>
        <taxon>Bacteria</taxon>
        <taxon>Bacillati</taxon>
        <taxon>Bacillota</taxon>
        <taxon>Bacilli</taxon>
        <taxon>Bacillales</taxon>
        <taxon>Paenibacillaceae</taxon>
        <taxon>Aneurinibacillus group</taxon>
        <taxon>Aneurinibacillus</taxon>
    </lineage>
</organism>
<evidence type="ECO:0000313" key="5">
    <source>
        <dbReference type="EMBL" id="KON97287.1"/>
    </source>
</evidence>
<dbReference type="GO" id="GO:0043565">
    <property type="term" value="F:sequence-specific DNA binding"/>
    <property type="evidence" value="ECO:0007669"/>
    <property type="project" value="InterPro"/>
</dbReference>
<dbReference type="SUPFAM" id="SSF46689">
    <property type="entry name" value="Homeodomain-like"/>
    <property type="match status" value="2"/>
</dbReference>
<dbReference type="GO" id="GO:0003700">
    <property type="term" value="F:DNA-binding transcription factor activity"/>
    <property type="evidence" value="ECO:0007669"/>
    <property type="project" value="InterPro"/>
</dbReference>
<sequence length="299" mass="34299">MAYEEYTVSVQKAIEYIEDHLMEDISLEQIATHSSFSMYHFHRIFQAVTGMTVADYVRKRRLTNAAYELVNTDKRILEIAVEYGFLTQESFTRAFKKMFYMPPGRYRAYLMRLVDGTVENKGGSDMTATNLPQGWIESGSHPFDYTMGVDHKNVHQGTASGYIRSNKREASGFATMMQKFKAENYKGRRLRLSGFVKTEGVEQWAALWMRVDGKDNELLQFDNMYNRPIKGTTNWNHYSVVLDVPSDSIAIAFGLLLGGPGQVWVDSISFDIVDEKVPSTNMEEDIQLPEQPLNLQFEE</sequence>
<dbReference type="InterPro" id="IPR020449">
    <property type="entry name" value="Tscrpt_reg_AraC-type_HTH"/>
</dbReference>
<protein>
    <submittedName>
        <fullName evidence="6">AraC-type DNA-binding protein</fullName>
    </submittedName>
    <submittedName>
        <fullName evidence="5">Transcriptional regulator</fullName>
    </submittedName>
</protein>
<accession>A0A0D1Y134</accession>
<evidence type="ECO:0000256" key="2">
    <source>
        <dbReference type="ARBA" id="ARBA00023125"/>
    </source>
</evidence>
<keyword evidence="7" id="KW-1185">Reference proteome</keyword>
<dbReference type="GeneID" id="42307288"/>
<evidence type="ECO:0000256" key="3">
    <source>
        <dbReference type="ARBA" id="ARBA00023163"/>
    </source>
</evidence>
<evidence type="ECO:0000259" key="4">
    <source>
        <dbReference type="PROSITE" id="PS01124"/>
    </source>
</evidence>
<evidence type="ECO:0000313" key="7">
    <source>
        <dbReference type="Proteomes" id="UP000037269"/>
    </source>
</evidence>
<proteinExistence type="predicted"/>
<dbReference type="PANTHER" id="PTHR47504:SF6">
    <property type="entry name" value="ARAC-FAMILY TRANSCRIPTIONAL REGULATOR"/>
    <property type="match status" value="1"/>
</dbReference>
<gene>
    <name evidence="5" type="ORF">AF333_19235</name>
    <name evidence="6" type="ORF">SAMN04487909_12077</name>
</gene>
<dbReference type="OrthoDB" id="8365150at2"/>
<evidence type="ECO:0000256" key="1">
    <source>
        <dbReference type="ARBA" id="ARBA00023015"/>
    </source>
</evidence>
<dbReference type="PANTHER" id="PTHR47504">
    <property type="entry name" value="RIGHT ORIGIN-BINDING PROTEIN"/>
    <property type="match status" value="1"/>
</dbReference>
<dbReference type="InterPro" id="IPR050959">
    <property type="entry name" value="MarA-like"/>
</dbReference>
<evidence type="ECO:0000313" key="6">
    <source>
        <dbReference type="EMBL" id="SDJ55007.1"/>
    </source>
</evidence>
<dbReference type="STRING" id="47500.AF333_19235"/>
<dbReference type="EMBL" id="FNED01000020">
    <property type="protein sequence ID" value="SDJ55007.1"/>
    <property type="molecule type" value="Genomic_DNA"/>
</dbReference>
<keyword evidence="1" id="KW-0805">Transcription regulation</keyword>
<dbReference type="Gene3D" id="1.10.10.60">
    <property type="entry name" value="Homeodomain-like"/>
    <property type="match status" value="2"/>
</dbReference>
<name>A0A0D1Y134_ANEMI</name>
<dbReference type="SMART" id="SM00342">
    <property type="entry name" value="HTH_ARAC"/>
    <property type="match status" value="1"/>
</dbReference>
<reference evidence="6 8" key="2">
    <citation type="submission" date="2016-10" db="EMBL/GenBank/DDBJ databases">
        <authorList>
            <person name="de Groot N.N."/>
        </authorList>
    </citation>
    <scope>NUCLEOTIDE SEQUENCE [LARGE SCALE GENOMIC DNA]</scope>
    <source>
        <strain evidence="6 8">DSM 2895</strain>
    </source>
</reference>
<dbReference type="InterPro" id="IPR009057">
    <property type="entry name" value="Homeodomain-like_sf"/>
</dbReference>
<dbReference type="AlphaFoldDB" id="A0A0D1Y134"/>
<keyword evidence="3" id="KW-0804">Transcription</keyword>
<feature type="domain" description="HTH araC/xylS-type" evidence="4">
    <location>
        <begin position="11"/>
        <end position="109"/>
    </location>
</feature>
<dbReference type="PRINTS" id="PR00032">
    <property type="entry name" value="HTHARAC"/>
</dbReference>
<keyword evidence="2 6" id="KW-0238">DNA-binding</keyword>
<dbReference type="Pfam" id="PF12833">
    <property type="entry name" value="HTH_18"/>
    <property type="match status" value="1"/>
</dbReference>
<reference evidence="5 7" key="1">
    <citation type="submission" date="2015-07" db="EMBL/GenBank/DDBJ databases">
        <title>Fjat-14205 dsm 2895.</title>
        <authorList>
            <person name="Liu B."/>
            <person name="Wang J."/>
            <person name="Zhu Y."/>
            <person name="Liu G."/>
            <person name="Chen Q."/>
            <person name="Chen Z."/>
            <person name="Lan J."/>
            <person name="Che J."/>
            <person name="Ge C."/>
            <person name="Shi H."/>
            <person name="Pan Z."/>
            <person name="Liu X."/>
        </authorList>
    </citation>
    <scope>NUCLEOTIDE SEQUENCE [LARGE SCALE GENOMIC DNA]</scope>
    <source>
        <strain evidence="5 7">DSM 2895</strain>
    </source>
</reference>
<dbReference type="Proteomes" id="UP000037269">
    <property type="component" value="Unassembled WGS sequence"/>
</dbReference>
<dbReference type="RefSeq" id="WP_043063384.1">
    <property type="nucleotide sequence ID" value="NZ_BJOA01000180.1"/>
</dbReference>
<evidence type="ECO:0000313" key="8">
    <source>
        <dbReference type="Proteomes" id="UP000182836"/>
    </source>
</evidence>
<dbReference type="Proteomes" id="UP000182836">
    <property type="component" value="Unassembled WGS sequence"/>
</dbReference>
<dbReference type="PROSITE" id="PS01124">
    <property type="entry name" value="HTH_ARAC_FAMILY_2"/>
    <property type="match status" value="1"/>
</dbReference>